<organism evidence="2 3">
    <name type="scientific">Pseudoduganella rivuli</name>
    <dbReference type="NCBI Taxonomy" id="2666085"/>
    <lineage>
        <taxon>Bacteria</taxon>
        <taxon>Pseudomonadati</taxon>
        <taxon>Pseudomonadota</taxon>
        <taxon>Betaproteobacteria</taxon>
        <taxon>Burkholderiales</taxon>
        <taxon>Oxalobacteraceae</taxon>
        <taxon>Telluria group</taxon>
        <taxon>Pseudoduganella</taxon>
    </lineage>
</organism>
<dbReference type="InterPro" id="IPR003779">
    <property type="entry name" value="CMD-like"/>
</dbReference>
<sequence length="149" mass="16397">MQAHTPRIDFYAAAPDAMKAMMAMEVAVGKLGLEPALIELIKLRASQINGCAYCVDLHAGDMRKQGESERRITGVSVWRETPFFTPRERAALAWTEALTLLAQSHAPDTDYAALAEQFTPAEMVAVTMAVNAINSWNRFGVGFRKLPTL</sequence>
<dbReference type="NCBIfam" id="TIGR00778">
    <property type="entry name" value="ahpD_dom"/>
    <property type="match status" value="1"/>
</dbReference>
<dbReference type="InterPro" id="IPR029032">
    <property type="entry name" value="AhpD-like"/>
</dbReference>
<dbReference type="Gene3D" id="1.20.1290.10">
    <property type="entry name" value="AhpD-like"/>
    <property type="match status" value="1"/>
</dbReference>
<dbReference type="RefSeq" id="WP_154377695.1">
    <property type="nucleotide sequence ID" value="NZ_WKJJ01000014.1"/>
</dbReference>
<dbReference type="InterPro" id="IPR004675">
    <property type="entry name" value="AhpD_core"/>
</dbReference>
<name>A0A7X2IQG3_9BURK</name>
<evidence type="ECO:0000313" key="2">
    <source>
        <dbReference type="EMBL" id="MRV74271.1"/>
    </source>
</evidence>
<accession>A0A7X2IQG3</accession>
<dbReference type="AlphaFoldDB" id="A0A7X2IQG3"/>
<dbReference type="PANTHER" id="PTHR34846">
    <property type="entry name" value="4-CARBOXYMUCONOLACTONE DECARBOXYLASE FAMILY PROTEIN (AFU_ORTHOLOGUE AFUA_6G11590)"/>
    <property type="match status" value="1"/>
</dbReference>
<dbReference type="SUPFAM" id="SSF69118">
    <property type="entry name" value="AhpD-like"/>
    <property type="match status" value="1"/>
</dbReference>
<gene>
    <name evidence="2" type="ORF">GJ700_21420</name>
</gene>
<reference evidence="2 3" key="1">
    <citation type="submission" date="2019-11" db="EMBL/GenBank/DDBJ databases">
        <title>Novel species isolated from a subtropical stream in China.</title>
        <authorList>
            <person name="Lu H."/>
        </authorList>
    </citation>
    <scope>NUCLEOTIDE SEQUENCE [LARGE SCALE GENOMIC DNA]</scope>
    <source>
        <strain evidence="2 3">FT92W</strain>
    </source>
</reference>
<dbReference type="PANTHER" id="PTHR34846:SF10">
    <property type="entry name" value="CYTOPLASMIC PROTEIN"/>
    <property type="match status" value="1"/>
</dbReference>
<dbReference type="Pfam" id="PF02627">
    <property type="entry name" value="CMD"/>
    <property type="match status" value="1"/>
</dbReference>
<evidence type="ECO:0000313" key="3">
    <source>
        <dbReference type="Proteomes" id="UP000446768"/>
    </source>
</evidence>
<dbReference type="GO" id="GO:0051920">
    <property type="term" value="F:peroxiredoxin activity"/>
    <property type="evidence" value="ECO:0007669"/>
    <property type="project" value="InterPro"/>
</dbReference>
<protein>
    <submittedName>
        <fullName evidence="2">Carboxymuconolactone decarboxylase family protein</fullName>
    </submittedName>
</protein>
<proteinExistence type="predicted"/>
<dbReference type="Proteomes" id="UP000446768">
    <property type="component" value="Unassembled WGS sequence"/>
</dbReference>
<evidence type="ECO:0000259" key="1">
    <source>
        <dbReference type="Pfam" id="PF02627"/>
    </source>
</evidence>
<keyword evidence="3" id="KW-1185">Reference proteome</keyword>
<feature type="domain" description="Carboxymuconolactone decarboxylase-like" evidence="1">
    <location>
        <begin position="15"/>
        <end position="97"/>
    </location>
</feature>
<comment type="caution">
    <text evidence="2">The sequence shown here is derived from an EMBL/GenBank/DDBJ whole genome shotgun (WGS) entry which is preliminary data.</text>
</comment>
<dbReference type="EMBL" id="WKJJ01000014">
    <property type="protein sequence ID" value="MRV74271.1"/>
    <property type="molecule type" value="Genomic_DNA"/>
</dbReference>